<feature type="region of interest" description="Disordered" evidence="1">
    <location>
        <begin position="123"/>
        <end position="187"/>
    </location>
</feature>
<feature type="compositionally biased region" description="Basic and acidic residues" evidence="1">
    <location>
        <begin position="256"/>
        <end position="309"/>
    </location>
</feature>
<protein>
    <submittedName>
        <fullName evidence="2">Uncharacterized protein</fullName>
    </submittedName>
</protein>
<feature type="region of interest" description="Disordered" evidence="1">
    <location>
        <begin position="203"/>
        <end position="311"/>
    </location>
</feature>
<feature type="compositionally biased region" description="Acidic residues" evidence="1">
    <location>
        <begin position="385"/>
        <end position="395"/>
    </location>
</feature>
<feature type="compositionally biased region" description="Polar residues" evidence="1">
    <location>
        <begin position="169"/>
        <end position="179"/>
    </location>
</feature>
<comment type="caution">
    <text evidence="2">The sequence shown here is derived from an EMBL/GenBank/DDBJ whole genome shotgun (WGS) entry which is preliminary data.</text>
</comment>
<accession>A0A8T0FGH5</accession>
<feature type="compositionally biased region" description="Low complexity" evidence="1">
    <location>
        <begin position="744"/>
        <end position="757"/>
    </location>
</feature>
<feature type="compositionally biased region" description="Basic and acidic residues" evidence="1">
    <location>
        <begin position="129"/>
        <end position="139"/>
    </location>
</feature>
<feature type="compositionally biased region" description="Polar residues" evidence="1">
    <location>
        <begin position="206"/>
        <end position="216"/>
    </location>
</feature>
<feature type="compositionally biased region" description="Basic and acidic residues" evidence="1">
    <location>
        <begin position="705"/>
        <end position="715"/>
    </location>
</feature>
<feature type="region of interest" description="Disordered" evidence="1">
    <location>
        <begin position="1"/>
        <end position="66"/>
    </location>
</feature>
<evidence type="ECO:0000313" key="2">
    <source>
        <dbReference type="EMBL" id="KAF8789328.1"/>
    </source>
</evidence>
<feature type="compositionally biased region" description="Basic and acidic residues" evidence="1">
    <location>
        <begin position="230"/>
        <end position="247"/>
    </location>
</feature>
<keyword evidence="3" id="KW-1185">Reference proteome</keyword>
<dbReference type="EMBL" id="JABXBU010000012">
    <property type="protein sequence ID" value="KAF8789328.1"/>
    <property type="molecule type" value="Genomic_DNA"/>
</dbReference>
<organism evidence="2 3">
    <name type="scientific">Argiope bruennichi</name>
    <name type="common">Wasp spider</name>
    <name type="synonym">Aranea bruennichi</name>
    <dbReference type="NCBI Taxonomy" id="94029"/>
    <lineage>
        <taxon>Eukaryota</taxon>
        <taxon>Metazoa</taxon>
        <taxon>Ecdysozoa</taxon>
        <taxon>Arthropoda</taxon>
        <taxon>Chelicerata</taxon>
        <taxon>Arachnida</taxon>
        <taxon>Araneae</taxon>
        <taxon>Araneomorphae</taxon>
        <taxon>Entelegynae</taxon>
        <taxon>Araneoidea</taxon>
        <taxon>Araneidae</taxon>
        <taxon>Argiope</taxon>
    </lineage>
</organism>
<feature type="region of interest" description="Disordered" evidence="1">
    <location>
        <begin position="820"/>
        <end position="858"/>
    </location>
</feature>
<feature type="region of interest" description="Disordered" evidence="1">
    <location>
        <begin position="370"/>
        <end position="398"/>
    </location>
</feature>
<feature type="compositionally biased region" description="Basic and acidic residues" evidence="1">
    <location>
        <begin position="53"/>
        <end position="62"/>
    </location>
</feature>
<reference evidence="2" key="2">
    <citation type="submission" date="2020-06" db="EMBL/GenBank/DDBJ databases">
        <authorList>
            <person name="Sheffer M."/>
        </authorList>
    </citation>
    <scope>NUCLEOTIDE SEQUENCE</scope>
</reference>
<gene>
    <name evidence="2" type="ORF">HNY73_007269</name>
</gene>
<evidence type="ECO:0000313" key="3">
    <source>
        <dbReference type="Proteomes" id="UP000807504"/>
    </source>
</evidence>
<sequence>MEDDTLAPNEKCPESSSENVHKSESETVPSTTDTFASDDEKKSIKKTVSKSNRHSDTNKNEDGFSNPFASEVCIDIKAPRLHIGNWNADCTEDNHVNARKLILNMVSEAITCSSNQIPESFRFPTISTKKSEDNDRSISSDESETSTSTIQCVDNGFETSETEKDDNESTNFNSNNQKAASDDNISDLYPNPFRILEFSDSDSRDSTLNFSDNGKTSSHSNSKFSDSDMESSHSDLKSSDSDMESSHSDLNSAESSHSDLKFSDSDMESSHSDLKFSDSGKKSSHSDLKFSDSDMESSHSDLKFSDSGKRPSHSKLKFLYKAQEFYYANTSNPLEREMYALFREFLDLRRVNKDESPVINHKAAATAEQYSGIDPNFNNNLEESVSSDESDDTEPDVISPNERIQDSGKELRYNMRKLSQYNEFEVTIDYNPASIEHEEASVNSNQTMNVDSEAILDVFKTVVKCYPIKKFEIPPYEYAITESALSATGGKQRDSDANCVINELHLPDSKNHRKTLEGCCSNIDSHTVMVFEVEDCFSENSRIICDSLIKEYLDCALKVKFLFITRVKDVSVEDYESRMSKILTLDDDLGYLSAKLIVTINDWIKQFQEIKHNLQNVAQSKIRSRSMHHMGILRICVFLARILLTFTFGKQFKLEKFEEVRDNNLASANPSQTMAEKKGREENCGKSTGVIDSEMQSESIVAANKSDRTTDKDSETSACDTKATQPGLEKSHKKRRRRRGKSASDTSGTGSLTSTEYGGDKDDSFLDNAFSNWRDMLATRISELESDPIAEIYDDILNSDSDVNLHLTFDRRSNKYVIKDHKGKSASKKKKQRVTFNVGDGNDLDDPEKKEKSVSLKVSRNDPSIRPVIYMADKTTQTDPLPESPNNSKITDAQSNTTLNLSSDNLVIPDLTESNFTLSADETYTEIISDQNDISKKETVLTSSLSSVDESFQNITDDFVRKMKISSERFGESFIKSLKNEKFP</sequence>
<evidence type="ECO:0000256" key="1">
    <source>
        <dbReference type="SAM" id="MobiDB-lite"/>
    </source>
</evidence>
<proteinExistence type="predicted"/>
<dbReference type="Proteomes" id="UP000807504">
    <property type="component" value="Unassembled WGS sequence"/>
</dbReference>
<feature type="compositionally biased region" description="Basic residues" evidence="1">
    <location>
        <begin position="43"/>
        <end position="52"/>
    </location>
</feature>
<feature type="region of interest" description="Disordered" evidence="1">
    <location>
        <begin position="668"/>
        <end position="761"/>
    </location>
</feature>
<feature type="compositionally biased region" description="Polar residues" evidence="1">
    <location>
        <begin position="26"/>
        <end position="35"/>
    </location>
</feature>
<dbReference type="AlphaFoldDB" id="A0A8T0FGH5"/>
<name>A0A8T0FGH5_ARGBR</name>
<feature type="compositionally biased region" description="Basic residues" evidence="1">
    <location>
        <begin position="731"/>
        <end position="741"/>
    </location>
</feature>
<feature type="compositionally biased region" description="Basic and acidic residues" evidence="1">
    <location>
        <begin position="675"/>
        <end position="684"/>
    </location>
</feature>
<feature type="compositionally biased region" description="Basic residues" evidence="1">
    <location>
        <begin position="821"/>
        <end position="833"/>
    </location>
</feature>
<reference evidence="2" key="1">
    <citation type="journal article" date="2020" name="bioRxiv">
        <title>Chromosome-level reference genome of the European wasp spider Argiope bruennichi: a resource for studies on range expansion and evolutionary adaptation.</title>
        <authorList>
            <person name="Sheffer M.M."/>
            <person name="Hoppe A."/>
            <person name="Krehenwinkel H."/>
            <person name="Uhl G."/>
            <person name="Kuss A.W."/>
            <person name="Jensen L."/>
            <person name="Jensen C."/>
            <person name="Gillespie R.G."/>
            <person name="Hoff K.J."/>
            <person name="Prost S."/>
        </authorList>
    </citation>
    <scope>NUCLEOTIDE SEQUENCE</scope>
</reference>